<evidence type="ECO:0000256" key="2">
    <source>
        <dbReference type="SAM" id="MobiDB-lite"/>
    </source>
</evidence>
<reference evidence="4" key="1">
    <citation type="submission" date="2020-10" db="EMBL/GenBank/DDBJ databases">
        <authorList>
            <person name="Kikuchi T."/>
        </authorList>
    </citation>
    <scope>NUCLEOTIDE SEQUENCE</scope>
    <source>
        <strain evidence="4">NKZ352</strain>
    </source>
</reference>
<evidence type="ECO:0000313" key="5">
    <source>
        <dbReference type="Proteomes" id="UP000835052"/>
    </source>
</evidence>
<dbReference type="Gene3D" id="3.40.50.300">
    <property type="entry name" value="P-loop containing nucleotide triphosphate hydrolases"/>
    <property type="match status" value="2"/>
</dbReference>
<name>A0A8S1H473_9PELO</name>
<dbReference type="EMBL" id="CAJGYM010000019">
    <property type="protein sequence ID" value="CAD6191096.1"/>
    <property type="molecule type" value="Genomic_DNA"/>
</dbReference>
<protein>
    <recommendedName>
        <fullName evidence="3">IRG-type G domain-containing protein</fullName>
    </recommendedName>
</protein>
<dbReference type="Proteomes" id="UP000835052">
    <property type="component" value="Unassembled WGS sequence"/>
</dbReference>
<feature type="domain" description="IRG-type G" evidence="3">
    <location>
        <begin position="203"/>
        <end position="407"/>
    </location>
</feature>
<feature type="compositionally biased region" description="Pro residues" evidence="2">
    <location>
        <begin position="1"/>
        <end position="21"/>
    </location>
</feature>
<comment type="similarity">
    <text evidence="1">Belongs to the TRAFAC class dynamin-like GTPase superfamily. IRG family.</text>
</comment>
<dbReference type="CDD" id="cd00882">
    <property type="entry name" value="Ras_like_GTPase"/>
    <property type="match status" value="1"/>
</dbReference>
<evidence type="ECO:0000256" key="1">
    <source>
        <dbReference type="ARBA" id="ARBA00005429"/>
    </source>
</evidence>
<dbReference type="InterPro" id="IPR027417">
    <property type="entry name" value="P-loop_NTPase"/>
</dbReference>
<dbReference type="PROSITE" id="PS51716">
    <property type="entry name" value="G_IRG"/>
    <property type="match status" value="1"/>
</dbReference>
<dbReference type="OrthoDB" id="422720at2759"/>
<evidence type="ECO:0000313" key="4">
    <source>
        <dbReference type="EMBL" id="CAD6191096.1"/>
    </source>
</evidence>
<accession>A0A8S1H473</accession>
<evidence type="ECO:0000259" key="3">
    <source>
        <dbReference type="PROSITE" id="PS51716"/>
    </source>
</evidence>
<keyword evidence="5" id="KW-1185">Reference proteome</keyword>
<organism evidence="4 5">
    <name type="scientific">Caenorhabditis auriculariae</name>
    <dbReference type="NCBI Taxonomy" id="2777116"/>
    <lineage>
        <taxon>Eukaryota</taxon>
        <taxon>Metazoa</taxon>
        <taxon>Ecdysozoa</taxon>
        <taxon>Nematoda</taxon>
        <taxon>Chromadorea</taxon>
        <taxon>Rhabditida</taxon>
        <taxon>Rhabditina</taxon>
        <taxon>Rhabditomorpha</taxon>
        <taxon>Rhabditoidea</taxon>
        <taxon>Rhabditidae</taxon>
        <taxon>Peloderinae</taxon>
        <taxon>Caenorhabditis</taxon>
    </lineage>
</organism>
<dbReference type="PANTHER" id="PTHR14143">
    <property type="entry name" value="INTERFERON-INDUCIBLE GTPASE FAMILY MEMBER"/>
    <property type="match status" value="1"/>
</dbReference>
<dbReference type="SUPFAM" id="SSF52540">
    <property type="entry name" value="P-loop containing nucleoside triphosphate hydrolases"/>
    <property type="match status" value="2"/>
</dbReference>
<proteinExistence type="inferred from homology"/>
<gene>
    <name evidence="4" type="ORF">CAUJ_LOCUS7015</name>
</gene>
<dbReference type="PANTHER" id="PTHR14143:SF1">
    <property type="entry name" value="IRG-TYPE G DOMAIN-CONTAINING PROTEIN"/>
    <property type="match status" value="1"/>
</dbReference>
<dbReference type="InterPro" id="IPR030385">
    <property type="entry name" value="G_IRG_dom"/>
</dbReference>
<feature type="compositionally biased region" description="Pro residues" evidence="2">
    <location>
        <begin position="40"/>
        <end position="66"/>
    </location>
</feature>
<dbReference type="GO" id="GO:0005525">
    <property type="term" value="F:GTP binding"/>
    <property type="evidence" value="ECO:0007669"/>
    <property type="project" value="InterPro"/>
</dbReference>
<comment type="caution">
    <text evidence="4">The sequence shown here is derived from an EMBL/GenBank/DDBJ whole genome shotgun (WGS) entry which is preliminary data.</text>
</comment>
<dbReference type="AlphaFoldDB" id="A0A8S1H473"/>
<feature type="region of interest" description="Disordered" evidence="2">
    <location>
        <begin position="1"/>
        <end position="101"/>
    </location>
</feature>
<sequence>MPTPLVSPESPNPFRAPPPTPRNCNSVSDYYEETPILSQPTPPRSDSPPSVPPPPPPIQATPPVVPPKDGWHNAVTRKRFGEQVLERNTSPLPQPPETDAIPTIKRNIMYAKDRIALFEKLNTTERSESLRKAPKPQEEREFYSVKLPRPKTVSESQTMPSDTYSMSSKTTTIEEYPIYNPMSDFTFKSGKTYNSGAFPIDANRRNFGFCGRTGAGKSTLINALRGLSTGDPQSAGRNPCDRMEPFRFIEGDLQQSVLWEVPYPRTFSSISDVFDANMGFDKFYEVHKLRLFKRLFILIPDGAPTDEDVTFARVAHSRRTPITFLLTKSDDDLDAESRETGKALDQGMKRQYESAARNVFSRYLQNKAQVLTAVELILVSAPTIKNLVNGTVGYLHYLLNEEQLLEILDLKTGCHYALENRLRKEREDLELRRPSRIDIENYRIDGQVVPKVSNQVEKSTFLADAGFEIVYGTDDRLYNSLEPKTMIRRAGKTSFNYGFIGGSGVGKSALINAMRGMSSKHPLSAGKSRVKPGGCERFEFDDNILKYSVTLWELHYPKKINSFFEFVDRHNLSSFTALFIIVNNVPSDMDLSFAKIAFRRNTTILFLASKCDKKLASRSRSDEIPVCDLLKQRYIDKAMDKFDKALSSSAPELSGRVHVFFVSAPVFKALRNGDPRGTQFVLHERAVFDFLKSRRMIADMLDEPPEMKEGIYANVNLETAGTI</sequence>